<dbReference type="Proteomes" id="UP000008144">
    <property type="component" value="Unassembled WGS sequence"/>
</dbReference>
<organism evidence="1 2">
    <name type="scientific">Ciona intestinalis</name>
    <name type="common">Transparent sea squirt</name>
    <name type="synonym">Ascidia intestinalis</name>
    <dbReference type="NCBI Taxonomy" id="7719"/>
    <lineage>
        <taxon>Eukaryota</taxon>
        <taxon>Metazoa</taxon>
        <taxon>Chordata</taxon>
        <taxon>Tunicata</taxon>
        <taxon>Ascidiacea</taxon>
        <taxon>Phlebobranchia</taxon>
        <taxon>Cionidae</taxon>
        <taxon>Ciona</taxon>
    </lineage>
</organism>
<reference evidence="1" key="2">
    <citation type="submission" date="2025-08" db="UniProtKB">
        <authorList>
            <consortium name="Ensembl"/>
        </authorList>
    </citation>
    <scope>IDENTIFICATION</scope>
</reference>
<evidence type="ECO:0000313" key="2">
    <source>
        <dbReference type="Proteomes" id="UP000008144"/>
    </source>
</evidence>
<keyword evidence="2" id="KW-1185">Reference proteome</keyword>
<dbReference type="InParanoid" id="H2XRI0"/>
<dbReference type="Ensembl" id="ENSCINT00000031338.1">
    <property type="protein sequence ID" value="ENSCINP00000032264.1"/>
    <property type="gene ID" value="ENSCING00000024432.1"/>
</dbReference>
<evidence type="ECO:0000313" key="1">
    <source>
        <dbReference type="Ensembl" id="ENSCINP00000032264.1"/>
    </source>
</evidence>
<proteinExistence type="predicted"/>
<dbReference type="AlphaFoldDB" id="H2XRI0"/>
<protein>
    <submittedName>
        <fullName evidence="1">Uncharacterized protein</fullName>
    </submittedName>
</protein>
<name>H2XRI0_CIOIN</name>
<reference evidence="2" key="1">
    <citation type="journal article" date="2002" name="Science">
        <title>The draft genome of Ciona intestinalis: insights into chordate and vertebrate origins.</title>
        <authorList>
            <person name="Dehal P."/>
            <person name="Satou Y."/>
            <person name="Campbell R.K."/>
            <person name="Chapman J."/>
            <person name="Degnan B."/>
            <person name="De Tomaso A."/>
            <person name="Davidson B."/>
            <person name="Di Gregorio A."/>
            <person name="Gelpke M."/>
            <person name="Goodstein D.M."/>
            <person name="Harafuji N."/>
            <person name="Hastings K.E."/>
            <person name="Ho I."/>
            <person name="Hotta K."/>
            <person name="Huang W."/>
            <person name="Kawashima T."/>
            <person name="Lemaire P."/>
            <person name="Martinez D."/>
            <person name="Meinertzhagen I.A."/>
            <person name="Necula S."/>
            <person name="Nonaka M."/>
            <person name="Putnam N."/>
            <person name="Rash S."/>
            <person name="Saiga H."/>
            <person name="Satake M."/>
            <person name="Terry A."/>
            <person name="Yamada L."/>
            <person name="Wang H.G."/>
            <person name="Awazu S."/>
            <person name="Azumi K."/>
            <person name="Boore J."/>
            <person name="Branno M."/>
            <person name="Chin-Bow S."/>
            <person name="DeSantis R."/>
            <person name="Doyle S."/>
            <person name="Francino P."/>
            <person name="Keys D.N."/>
            <person name="Haga S."/>
            <person name="Hayashi H."/>
            <person name="Hino K."/>
            <person name="Imai K.S."/>
            <person name="Inaba K."/>
            <person name="Kano S."/>
            <person name="Kobayashi K."/>
            <person name="Kobayashi M."/>
            <person name="Lee B.I."/>
            <person name="Makabe K.W."/>
            <person name="Manohar C."/>
            <person name="Matassi G."/>
            <person name="Medina M."/>
            <person name="Mochizuki Y."/>
            <person name="Mount S."/>
            <person name="Morishita T."/>
            <person name="Miura S."/>
            <person name="Nakayama A."/>
            <person name="Nishizaka S."/>
            <person name="Nomoto H."/>
            <person name="Ohta F."/>
            <person name="Oishi K."/>
            <person name="Rigoutsos I."/>
            <person name="Sano M."/>
            <person name="Sasaki A."/>
            <person name="Sasakura Y."/>
            <person name="Shoguchi E."/>
            <person name="Shin-i T."/>
            <person name="Spagnuolo A."/>
            <person name="Stainier D."/>
            <person name="Suzuki M.M."/>
            <person name="Tassy O."/>
            <person name="Takatori N."/>
            <person name="Tokuoka M."/>
            <person name="Yagi K."/>
            <person name="Yoshizaki F."/>
            <person name="Wada S."/>
            <person name="Zhang C."/>
            <person name="Hyatt P.D."/>
            <person name="Larimer F."/>
            <person name="Detter C."/>
            <person name="Doggett N."/>
            <person name="Glavina T."/>
            <person name="Hawkins T."/>
            <person name="Richardson P."/>
            <person name="Lucas S."/>
            <person name="Kohara Y."/>
            <person name="Levine M."/>
            <person name="Satoh N."/>
            <person name="Rokhsar D.S."/>
        </authorList>
    </citation>
    <scope>NUCLEOTIDE SEQUENCE [LARGE SCALE GENOMIC DNA]</scope>
</reference>
<dbReference type="HOGENOM" id="CLU_3175132_0_0_1"/>
<reference evidence="1" key="3">
    <citation type="submission" date="2025-09" db="UniProtKB">
        <authorList>
            <consortium name="Ensembl"/>
        </authorList>
    </citation>
    <scope>IDENTIFICATION</scope>
</reference>
<accession>H2XRI0</accession>
<sequence>MWLDILTFLNCLLGQLRNGAVSRESLKRPSVGLLGNNVNLMTLSSTK</sequence>